<proteinExistence type="predicted"/>
<dbReference type="Proteomes" id="UP000540412">
    <property type="component" value="Unassembled WGS sequence"/>
</dbReference>
<feature type="transmembrane region" description="Helical" evidence="1">
    <location>
        <begin position="38"/>
        <end position="58"/>
    </location>
</feature>
<accession>A0A7W9PJ77</accession>
<evidence type="ECO:0000313" key="3">
    <source>
        <dbReference type="Proteomes" id="UP000540412"/>
    </source>
</evidence>
<dbReference type="RefSeq" id="WP_040748108.1">
    <property type="nucleotide sequence ID" value="NZ_JACHIT010000002.1"/>
</dbReference>
<gene>
    <name evidence="2" type="ORF">BJY24_006096</name>
</gene>
<dbReference type="EMBL" id="JACHIT010000002">
    <property type="protein sequence ID" value="MBB5917184.1"/>
    <property type="molecule type" value="Genomic_DNA"/>
</dbReference>
<keyword evidence="3" id="KW-1185">Reference proteome</keyword>
<sequence length="290" mass="31513">MPAALLLAGLFAGISVTTFVWAMVVVSHWGTEHPVEVVGGVGLAVASVGILVMALGMLRGVVPRVSIVFGLPVRRCSYLARGAGVRVSQPTRIVPLVSTLVGLIVFGQACWWAWWAGVAGSFPFAASDDWAIGALVVSVVLFVALILVSLAARSRIHIELYPSGIVRRNPLRDLRAKDRFLPWEDIAGVDNRTQYVAPYLREGPTIVLRLTDPETPVDNRLFDQVGEFGIPAYLARCDSNLLLALVEHLVENPADRHLLAIGGVEQWFSTHHHYPARPTTPELEPAALPQ</sequence>
<feature type="transmembrane region" description="Helical" evidence="1">
    <location>
        <begin position="130"/>
        <end position="152"/>
    </location>
</feature>
<evidence type="ECO:0000313" key="2">
    <source>
        <dbReference type="EMBL" id="MBB5917184.1"/>
    </source>
</evidence>
<dbReference type="AlphaFoldDB" id="A0A7W9PJ77"/>
<reference evidence="2 3" key="1">
    <citation type="submission" date="2020-08" db="EMBL/GenBank/DDBJ databases">
        <title>Sequencing the genomes of 1000 actinobacteria strains.</title>
        <authorList>
            <person name="Klenk H.-P."/>
        </authorList>
    </citation>
    <scope>NUCLEOTIDE SEQUENCE [LARGE SCALE GENOMIC DNA]</scope>
    <source>
        <strain evidence="2 3">DSM 43582</strain>
    </source>
</reference>
<evidence type="ECO:0000256" key="1">
    <source>
        <dbReference type="SAM" id="Phobius"/>
    </source>
</evidence>
<keyword evidence="1" id="KW-0472">Membrane</keyword>
<protein>
    <submittedName>
        <fullName evidence="2">Uncharacterized protein</fullName>
    </submittedName>
</protein>
<name>A0A7W9PJ77_9NOCA</name>
<keyword evidence="1" id="KW-1133">Transmembrane helix</keyword>
<organism evidence="2 3">
    <name type="scientific">Nocardia transvalensis</name>
    <dbReference type="NCBI Taxonomy" id="37333"/>
    <lineage>
        <taxon>Bacteria</taxon>
        <taxon>Bacillati</taxon>
        <taxon>Actinomycetota</taxon>
        <taxon>Actinomycetes</taxon>
        <taxon>Mycobacteriales</taxon>
        <taxon>Nocardiaceae</taxon>
        <taxon>Nocardia</taxon>
    </lineage>
</organism>
<feature type="transmembrane region" description="Helical" evidence="1">
    <location>
        <begin position="93"/>
        <end position="115"/>
    </location>
</feature>
<comment type="caution">
    <text evidence="2">The sequence shown here is derived from an EMBL/GenBank/DDBJ whole genome shotgun (WGS) entry which is preliminary data.</text>
</comment>
<keyword evidence="1" id="KW-0812">Transmembrane</keyword>